<dbReference type="Proteomes" id="UP001153461">
    <property type="component" value="Unassembled WGS sequence"/>
</dbReference>
<evidence type="ECO:0000259" key="11">
    <source>
        <dbReference type="Pfam" id="PF07558"/>
    </source>
</evidence>
<dbReference type="GO" id="GO:0045132">
    <property type="term" value="P:meiotic chromosome segregation"/>
    <property type="evidence" value="ECO:0007669"/>
    <property type="project" value="InterPro"/>
</dbReference>
<dbReference type="EMBL" id="CAJVNV010000144">
    <property type="protein sequence ID" value="CAG8077976.1"/>
    <property type="molecule type" value="Genomic_DNA"/>
</dbReference>
<comment type="caution">
    <text evidence="12">The sequence shown here is derived from an EMBL/GenBank/DDBJ whole genome shotgun (WGS) entry which is preliminary data.</text>
</comment>
<feature type="region of interest" description="Disordered" evidence="9">
    <location>
        <begin position="530"/>
        <end position="650"/>
    </location>
</feature>
<evidence type="ECO:0008006" key="14">
    <source>
        <dbReference type="Google" id="ProtNLM"/>
    </source>
</evidence>
<evidence type="ECO:0000256" key="4">
    <source>
        <dbReference type="ARBA" id="ARBA00022618"/>
    </source>
</evidence>
<dbReference type="GO" id="GO:0051301">
    <property type="term" value="P:cell division"/>
    <property type="evidence" value="ECO:0007669"/>
    <property type="project" value="UniProtKB-KW"/>
</dbReference>
<evidence type="ECO:0000256" key="1">
    <source>
        <dbReference type="ARBA" id="ARBA00004584"/>
    </source>
</evidence>
<feature type="compositionally biased region" description="Polar residues" evidence="9">
    <location>
        <begin position="480"/>
        <end position="489"/>
    </location>
</feature>
<evidence type="ECO:0000313" key="12">
    <source>
        <dbReference type="EMBL" id="CAG8077976.1"/>
    </source>
</evidence>
<evidence type="ECO:0000256" key="6">
    <source>
        <dbReference type="ARBA" id="ARBA00023054"/>
    </source>
</evidence>
<evidence type="ECO:0000256" key="8">
    <source>
        <dbReference type="ARBA" id="ARBA00023328"/>
    </source>
</evidence>
<evidence type="ECO:0000256" key="2">
    <source>
        <dbReference type="ARBA" id="ARBA00010845"/>
    </source>
</evidence>
<dbReference type="Pfam" id="PF07557">
    <property type="entry name" value="Shugoshin_C"/>
    <property type="match status" value="1"/>
</dbReference>
<dbReference type="OrthoDB" id="1658288at2759"/>
<dbReference type="GO" id="GO:0005634">
    <property type="term" value="C:nucleus"/>
    <property type="evidence" value="ECO:0007669"/>
    <property type="project" value="InterPro"/>
</dbReference>
<gene>
    <name evidence="12" type="ORF">PNAL_LOCUS4052</name>
</gene>
<evidence type="ECO:0000313" key="13">
    <source>
        <dbReference type="Proteomes" id="UP001153461"/>
    </source>
</evidence>
<keyword evidence="3" id="KW-0158">Chromosome</keyword>
<feature type="region of interest" description="Disordered" evidence="9">
    <location>
        <begin position="175"/>
        <end position="510"/>
    </location>
</feature>
<comment type="similarity">
    <text evidence="2">Belongs to the shugoshin family.</text>
</comment>
<feature type="compositionally biased region" description="Polar residues" evidence="9">
    <location>
        <begin position="570"/>
        <end position="580"/>
    </location>
</feature>
<feature type="compositionally biased region" description="Polar residues" evidence="9">
    <location>
        <begin position="357"/>
        <end position="379"/>
    </location>
</feature>
<feature type="compositionally biased region" description="Basic and acidic residues" evidence="9">
    <location>
        <begin position="459"/>
        <end position="472"/>
    </location>
</feature>
<dbReference type="InterPro" id="IPR011515">
    <property type="entry name" value="Shugoshin_C"/>
</dbReference>
<organism evidence="12 13">
    <name type="scientific">Penicillium nalgiovense</name>
    <dbReference type="NCBI Taxonomy" id="60175"/>
    <lineage>
        <taxon>Eukaryota</taxon>
        <taxon>Fungi</taxon>
        <taxon>Dikarya</taxon>
        <taxon>Ascomycota</taxon>
        <taxon>Pezizomycotina</taxon>
        <taxon>Eurotiomycetes</taxon>
        <taxon>Eurotiomycetidae</taxon>
        <taxon>Eurotiales</taxon>
        <taxon>Aspergillaceae</taxon>
        <taxon>Penicillium</taxon>
    </lineage>
</organism>
<feature type="compositionally biased region" description="Polar residues" evidence="9">
    <location>
        <begin position="314"/>
        <end position="331"/>
    </location>
</feature>
<feature type="compositionally biased region" description="Polar residues" evidence="9">
    <location>
        <begin position="247"/>
        <end position="267"/>
    </location>
</feature>
<keyword evidence="5" id="KW-0159">Chromosome partition</keyword>
<feature type="compositionally biased region" description="Basic residues" evidence="9">
    <location>
        <begin position="638"/>
        <end position="650"/>
    </location>
</feature>
<accession>A0A9W4MTS7</accession>
<evidence type="ECO:0000259" key="10">
    <source>
        <dbReference type="Pfam" id="PF07557"/>
    </source>
</evidence>
<dbReference type="Pfam" id="PF07558">
    <property type="entry name" value="Shugoshin_N"/>
    <property type="match status" value="1"/>
</dbReference>
<evidence type="ECO:0000256" key="7">
    <source>
        <dbReference type="ARBA" id="ARBA00023306"/>
    </source>
</evidence>
<keyword evidence="6" id="KW-0175">Coiled coil</keyword>
<proteinExistence type="inferred from homology"/>
<dbReference type="AlphaFoldDB" id="A0A9W4MTS7"/>
<evidence type="ECO:0000256" key="3">
    <source>
        <dbReference type="ARBA" id="ARBA00022454"/>
    </source>
</evidence>
<feature type="domain" description="Shugoshin N-terminal coiled-coil" evidence="11">
    <location>
        <begin position="27"/>
        <end position="71"/>
    </location>
</feature>
<feature type="domain" description="Shugoshin C-terminal" evidence="10">
    <location>
        <begin position="444"/>
        <end position="466"/>
    </location>
</feature>
<keyword evidence="4" id="KW-0132">Cell division</keyword>
<feature type="region of interest" description="Disordered" evidence="9">
    <location>
        <begin position="122"/>
        <end position="158"/>
    </location>
</feature>
<protein>
    <recommendedName>
        <fullName evidence="14">Shugoshin C-terminal domain-containing protein</fullName>
    </recommendedName>
</protein>
<evidence type="ECO:0000256" key="5">
    <source>
        <dbReference type="ARBA" id="ARBA00022829"/>
    </source>
</evidence>
<reference evidence="12" key="1">
    <citation type="submission" date="2021-07" db="EMBL/GenBank/DDBJ databases">
        <authorList>
            <person name="Branca A.L. A."/>
        </authorList>
    </citation>
    <scope>NUCLEOTIDE SEQUENCE</scope>
</reference>
<keyword evidence="7" id="KW-0131">Cell cycle</keyword>
<dbReference type="InterPro" id="IPR011516">
    <property type="entry name" value="Shugoshin_N"/>
</dbReference>
<dbReference type="GO" id="GO:0000779">
    <property type="term" value="C:condensed chromosome, centromeric region"/>
    <property type="evidence" value="ECO:0007669"/>
    <property type="project" value="UniProtKB-ARBA"/>
</dbReference>
<comment type="subcellular location">
    <subcellularLocation>
        <location evidence="1">Chromosome</location>
        <location evidence="1">Centromere</location>
    </subcellularLocation>
</comment>
<keyword evidence="8" id="KW-0137">Centromere</keyword>
<sequence>MARLNDYTAPTESIDASDIWPPCFYSVKRRFVRQNREIARVNSLQSLRIRSLESEVSHLLSENVSLRKQVINLTQETERLEAGKMLHNGIYDIKSKLDAKLAELSNLAADLGSLPRKVGKLCDEQLDRPKQAESRPRTEDMMEGEDGRLPAIVEDKYYPRQTLEPQELDSLVHDDHSILDSPPQFSFMPDEGDAPIEHSSPSPPESTFRSQIEKDTPEETEPLLPPTLETRKKKKKSSSIVAPEISPAQTDRQQSPPVDTTQHAKSISTKRKYIPEDDDRFASNLIADDDEFQFNRPSHSPKKRTTPFEDTQRDQSPAESHVEMTSGSKTPVLSMRKVLEPKSANSNLGSPKKARMSSYQDTKLLQMSTKGDENNNSPQKVKDVEKIGGKTVNQKSRVSRIAPSNKERRANRPAPPQLEEPMPHQPAMSPHPNAMKTEEESAVRPSRRRGAVVSYAEPNLRDKMRRPTKEMIDAVALGSRRSSSFQASRESLDGGGEGGHTQSHGSLPADFTLAQSSDLFSADGSSEQLLAMVSRRKRKVSSNPKDDSNAGNPSSGIKKEIEDSLAGISAQVSQKPLNSRRQTRRHSSNPKSTTANMAQYDVDQGDPQSPTDDSPEDEDSFGPGPNGSTMDTNDVRRGQRVAARRKSMMV</sequence>
<evidence type="ECO:0000256" key="9">
    <source>
        <dbReference type="SAM" id="MobiDB-lite"/>
    </source>
</evidence>
<name>A0A9W4MTS7_PENNA</name>